<feature type="region of interest" description="Disordered" evidence="1">
    <location>
        <begin position="1"/>
        <end position="25"/>
    </location>
</feature>
<keyword evidence="3" id="KW-1185">Reference proteome</keyword>
<evidence type="ECO:0000313" key="2">
    <source>
        <dbReference type="EMBL" id="KAF5900082.1"/>
    </source>
</evidence>
<accession>A0A8J4UNF6</accession>
<protein>
    <submittedName>
        <fullName evidence="2">Gap junction alpha-5 protein</fullName>
    </submittedName>
</protein>
<reference evidence="2" key="1">
    <citation type="submission" date="2020-07" db="EMBL/GenBank/DDBJ databases">
        <title>Clarias magur genome sequencing, assembly and annotation.</title>
        <authorList>
            <person name="Kushwaha B."/>
            <person name="Kumar R."/>
            <person name="Das P."/>
            <person name="Joshi C.G."/>
            <person name="Kumar D."/>
            <person name="Nagpure N.S."/>
            <person name="Pandey M."/>
            <person name="Agarwal S."/>
            <person name="Srivastava S."/>
            <person name="Singh M."/>
            <person name="Sahoo L."/>
            <person name="Jayasankar P."/>
            <person name="Meher P.K."/>
            <person name="Koringa P.G."/>
            <person name="Iquebal M.A."/>
            <person name="Das S.P."/>
            <person name="Bit A."/>
            <person name="Patnaik S."/>
            <person name="Patel N."/>
            <person name="Shah T.M."/>
            <person name="Hinsu A."/>
            <person name="Jena J.K."/>
        </authorList>
    </citation>
    <scope>NUCLEOTIDE SEQUENCE</scope>
    <source>
        <strain evidence="2">CIFAMagur01</strain>
        <tissue evidence="2">Testis</tissue>
    </source>
</reference>
<proteinExistence type="predicted"/>
<gene>
    <name evidence="2" type="primary">Gja5</name>
    <name evidence="2" type="ORF">DAT39_010210</name>
</gene>
<evidence type="ECO:0000313" key="3">
    <source>
        <dbReference type="Proteomes" id="UP000727407"/>
    </source>
</evidence>
<name>A0A8J4UNF6_CLAMG</name>
<organism evidence="2 3">
    <name type="scientific">Clarias magur</name>
    <name type="common">Asian catfish</name>
    <name type="synonym">Macropteronotus magur</name>
    <dbReference type="NCBI Taxonomy" id="1594786"/>
    <lineage>
        <taxon>Eukaryota</taxon>
        <taxon>Metazoa</taxon>
        <taxon>Chordata</taxon>
        <taxon>Craniata</taxon>
        <taxon>Vertebrata</taxon>
        <taxon>Euteleostomi</taxon>
        <taxon>Actinopterygii</taxon>
        <taxon>Neopterygii</taxon>
        <taxon>Teleostei</taxon>
        <taxon>Ostariophysi</taxon>
        <taxon>Siluriformes</taxon>
        <taxon>Clariidae</taxon>
        <taxon>Clarias</taxon>
    </lineage>
</organism>
<feature type="non-terminal residue" evidence="2">
    <location>
        <position position="1"/>
    </location>
</feature>
<dbReference type="Proteomes" id="UP000727407">
    <property type="component" value="Unassembled WGS sequence"/>
</dbReference>
<sequence length="58" mass="6647">AVYHLENHRQRPTTMRPESCSKEEGDRGVYQYTNARKELSAWRQVNHGIASGDRSDTG</sequence>
<dbReference type="EMBL" id="QNUK01000146">
    <property type="protein sequence ID" value="KAF5900082.1"/>
    <property type="molecule type" value="Genomic_DNA"/>
</dbReference>
<feature type="non-terminal residue" evidence="2">
    <location>
        <position position="58"/>
    </location>
</feature>
<evidence type="ECO:0000256" key="1">
    <source>
        <dbReference type="SAM" id="MobiDB-lite"/>
    </source>
</evidence>
<dbReference type="AlphaFoldDB" id="A0A8J4UNF6"/>
<comment type="caution">
    <text evidence="2">The sequence shown here is derived from an EMBL/GenBank/DDBJ whole genome shotgun (WGS) entry which is preliminary data.</text>
</comment>